<evidence type="ECO:0000313" key="13">
    <source>
        <dbReference type="Proteomes" id="UP000664495"/>
    </source>
</evidence>
<gene>
    <name evidence="12" type="ORF">JZO85_07025</name>
</gene>
<dbReference type="RefSeq" id="WP_207107796.1">
    <property type="nucleotide sequence ID" value="NZ_JAFLVR010000015.1"/>
</dbReference>
<evidence type="ECO:0000256" key="3">
    <source>
        <dbReference type="ARBA" id="ARBA00022490"/>
    </source>
</evidence>
<dbReference type="InterPro" id="IPR002178">
    <property type="entry name" value="PTS_EIIA_type-2_dom"/>
</dbReference>
<evidence type="ECO:0000256" key="7">
    <source>
        <dbReference type="ARBA" id="ARBA00022777"/>
    </source>
</evidence>
<evidence type="ECO:0000256" key="10">
    <source>
        <dbReference type="ARBA" id="ARBA00042072"/>
    </source>
</evidence>
<dbReference type="Pfam" id="PF00359">
    <property type="entry name" value="PTS_EIIA_2"/>
    <property type="match status" value="1"/>
</dbReference>
<dbReference type="PANTHER" id="PTHR36203:SF1">
    <property type="entry name" value="ASCORBATE-SPECIFIC PTS SYSTEM EIIA COMPONENT"/>
    <property type="match status" value="1"/>
</dbReference>
<protein>
    <recommendedName>
        <fullName evidence="9">Ascorbate-specific PTS system EIIA component</fullName>
    </recommendedName>
    <alternativeName>
        <fullName evidence="10">Ascorbate-specific phosphotransferase enzyme IIA component</fullName>
    </alternativeName>
</protein>
<sequence>MDENEKNYLCEEHLEFRSKVTDWKEAIALAAQPLLIDQIIEKKYISAMIENVLNLGDYMVLVPRVAMPHARPESGALKTGFSILKLEEPVVFGETQPVYLIICLATNDNEAHLTMLQKISSLIDEEEKVDALLKTTTKTEFIKLSERFINEEEY</sequence>
<dbReference type="Proteomes" id="UP000664495">
    <property type="component" value="Unassembled WGS sequence"/>
</dbReference>
<keyword evidence="7" id="KW-0418">Kinase</keyword>
<reference evidence="12 13" key="1">
    <citation type="submission" date="2021-03" db="EMBL/GenBank/DDBJ databases">
        <title>Enterococcal diversity collection.</title>
        <authorList>
            <person name="Gilmore M.S."/>
            <person name="Schwartzman J."/>
            <person name="Van Tyne D."/>
            <person name="Martin M."/>
            <person name="Earl A.M."/>
            <person name="Manson A.L."/>
            <person name="Straub T."/>
            <person name="Salamzade R."/>
            <person name="Saavedra J."/>
            <person name="Lebreton F."/>
            <person name="Prichula J."/>
            <person name="Schaufler K."/>
            <person name="Gaca A."/>
            <person name="Sgardioli B."/>
            <person name="Wagenaar J."/>
            <person name="Strong T."/>
        </authorList>
    </citation>
    <scope>NUCLEOTIDE SEQUENCE [LARGE SCALE GENOMIC DNA]</scope>
    <source>
        <strain evidence="12 13">MJM16</strain>
    </source>
</reference>
<dbReference type="Gene3D" id="3.40.930.10">
    <property type="entry name" value="Mannitol-specific EII, Chain A"/>
    <property type="match status" value="1"/>
</dbReference>
<keyword evidence="12" id="KW-0762">Sugar transport</keyword>
<keyword evidence="13" id="KW-1185">Reference proteome</keyword>
<evidence type="ECO:0000256" key="4">
    <source>
        <dbReference type="ARBA" id="ARBA00022553"/>
    </source>
</evidence>
<keyword evidence="2" id="KW-0813">Transport</keyword>
<keyword evidence="3" id="KW-0963">Cytoplasm</keyword>
<proteinExistence type="predicted"/>
<evidence type="ECO:0000256" key="6">
    <source>
        <dbReference type="ARBA" id="ARBA00022683"/>
    </source>
</evidence>
<comment type="subcellular location">
    <subcellularLocation>
        <location evidence="1">Cytoplasm</location>
    </subcellularLocation>
</comment>
<dbReference type="PROSITE" id="PS51094">
    <property type="entry name" value="PTS_EIIA_TYPE_2"/>
    <property type="match status" value="1"/>
</dbReference>
<evidence type="ECO:0000256" key="5">
    <source>
        <dbReference type="ARBA" id="ARBA00022679"/>
    </source>
</evidence>
<evidence type="ECO:0000313" key="12">
    <source>
        <dbReference type="EMBL" id="MBO0452018.1"/>
    </source>
</evidence>
<keyword evidence="6" id="KW-0598">Phosphotransferase system</keyword>
<dbReference type="EMBL" id="JAFLVR010000015">
    <property type="protein sequence ID" value="MBO0452018.1"/>
    <property type="molecule type" value="Genomic_DNA"/>
</dbReference>
<evidence type="ECO:0000256" key="8">
    <source>
        <dbReference type="ARBA" id="ARBA00037387"/>
    </source>
</evidence>
<dbReference type="SUPFAM" id="SSF55804">
    <property type="entry name" value="Phoshotransferase/anion transport protein"/>
    <property type="match status" value="1"/>
</dbReference>
<evidence type="ECO:0000256" key="2">
    <source>
        <dbReference type="ARBA" id="ARBA00022448"/>
    </source>
</evidence>
<dbReference type="PANTHER" id="PTHR36203">
    <property type="entry name" value="ASCORBATE-SPECIFIC PTS SYSTEM EIIA COMPONENT"/>
    <property type="match status" value="1"/>
</dbReference>
<dbReference type="CDD" id="cd00211">
    <property type="entry name" value="PTS_IIA_fru"/>
    <property type="match status" value="1"/>
</dbReference>
<evidence type="ECO:0000256" key="9">
    <source>
        <dbReference type="ARBA" id="ARBA00041175"/>
    </source>
</evidence>
<evidence type="ECO:0000256" key="1">
    <source>
        <dbReference type="ARBA" id="ARBA00004496"/>
    </source>
</evidence>
<dbReference type="InterPro" id="IPR016152">
    <property type="entry name" value="PTrfase/Anion_transptr"/>
</dbReference>
<keyword evidence="4" id="KW-0597">Phosphoprotein</keyword>
<comment type="caution">
    <text evidence="12">The sequence shown here is derived from an EMBL/GenBank/DDBJ whole genome shotgun (WGS) entry which is preliminary data.</text>
</comment>
<keyword evidence="5" id="KW-0808">Transferase</keyword>
<organism evidence="12 13">
    <name type="scientific">Candidatus Enterococcus murrayae</name>
    <dbReference type="NCBI Taxonomy" id="2815321"/>
    <lineage>
        <taxon>Bacteria</taxon>
        <taxon>Bacillati</taxon>
        <taxon>Bacillota</taxon>
        <taxon>Bacilli</taxon>
        <taxon>Lactobacillales</taxon>
        <taxon>Enterococcaceae</taxon>
        <taxon>Enterococcus</taxon>
    </lineage>
</organism>
<comment type="function">
    <text evidence="8">The phosphoenolpyruvate-dependent sugar phosphotransferase system (sugar PTS), a major carbohydrate active transport system, catalyzes the phosphorylation of incoming sugar substrates concomitantly with their translocation across the cell membrane. The enzyme II UlaABC PTS system is involved in ascorbate transport.</text>
</comment>
<name>A0ABS3HFI8_9ENTE</name>
<feature type="domain" description="PTS EIIA type-2" evidence="11">
    <location>
        <begin position="7"/>
        <end position="148"/>
    </location>
</feature>
<dbReference type="InterPro" id="IPR051351">
    <property type="entry name" value="Ascorbate-PTS_EIIA_comp"/>
</dbReference>
<accession>A0ABS3HFI8</accession>
<evidence type="ECO:0000259" key="11">
    <source>
        <dbReference type="PROSITE" id="PS51094"/>
    </source>
</evidence>